<dbReference type="Pfam" id="PF25583">
    <property type="entry name" value="WCX"/>
    <property type="match status" value="1"/>
</dbReference>
<dbReference type="InterPro" id="IPR028349">
    <property type="entry name" value="PafC-like"/>
</dbReference>
<dbReference type="SUPFAM" id="SSF46785">
    <property type="entry name" value="Winged helix' DNA-binding domain"/>
    <property type="match status" value="1"/>
</dbReference>
<dbReference type="InterPro" id="IPR036388">
    <property type="entry name" value="WH-like_DNA-bd_sf"/>
</dbReference>
<dbReference type="GO" id="GO:0003677">
    <property type="term" value="F:DNA binding"/>
    <property type="evidence" value="ECO:0007669"/>
    <property type="project" value="UniProtKB-KW"/>
</dbReference>
<keyword evidence="4" id="KW-0238">DNA-binding</keyword>
<keyword evidence="5" id="KW-1185">Reference proteome</keyword>
<dbReference type="RefSeq" id="WP_179812823.1">
    <property type="nucleotide sequence ID" value="NZ_JACBZD010000001.1"/>
</dbReference>
<dbReference type="InterPro" id="IPR026881">
    <property type="entry name" value="WYL_dom"/>
</dbReference>
<dbReference type="GO" id="GO:0003700">
    <property type="term" value="F:DNA-binding transcription factor activity"/>
    <property type="evidence" value="ECO:0007669"/>
    <property type="project" value="InterPro"/>
</dbReference>
<reference evidence="4 5" key="1">
    <citation type="submission" date="2020-07" db="EMBL/GenBank/DDBJ databases">
        <title>Sequencing the genomes of 1000 actinobacteria strains.</title>
        <authorList>
            <person name="Klenk H.-P."/>
        </authorList>
    </citation>
    <scope>NUCLEOTIDE SEQUENCE [LARGE SCALE GENOMIC DNA]</scope>
    <source>
        <strain evidence="4 5">DSM 42178</strain>
    </source>
</reference>
<dbReference type="InterPro" id="IPR057727">
    <property type="entry name" value="WCX_dom"/>
</dbReference>
<organism evidence="4 5">
    <name type="scientific">Allostreptomyces psammosilenae</name>
    <dbReference type="NCBI Taxonomy" id="1892865"/>
    <lineage>
        <taxon>Bacteria</taxon>
        <taxon>Bacillati</taxon>
        <taxon>Actinomycetota</taxon>
        <taxon>Actinomycetes</taxon>
        <taxon>Kitasatosporales</taxon>
        <taxon>Streptomycetaceae</taxon>
        <taxon>Allostreptomyces</taxon>
    </lineage>
</organism>
<accession>A0A853A0B6</accession>
<gene>
    <name evidence="4" type="ORF">FHU37_000771</name>
</gene>
<sequence length="343" mass="37571">MRADRLVSLVLLLRQHGRMSAATLARELEVSTRTVLRDIEALSAAGVPVYAERGRHGGFALLPGFQTELTGLNHDEALALLVAGSRRGAQAFGLGSALASAMRKVVDALPESSRATAAEAARRLLIDPETDLLSRRLVAEEVPDALVAEVRRAVVAGHRLRIHYAAVDQPPRWRTVDPVGLVTVRGQGYLLATRSGVDRTYRLSRVLAAEELDEPARRPERVDLDRAWRERSTRFRTGGEQVTVLVRVDPARREELVGTALSVRDEAADADGWLRLEAAFQDSRHAEWALWQLATGAEALSPQWLRDRLRDRAAAIAACYGGSYGASSPPGQIRPILSEIDHV</sequence>
<dbReference type="AlphaFoldDB" id="A0A853A0B6"/>
<evidence type="ECO:0000256" key="2">
    <source>
        <dbReference type="ARBA" id="ARBA00023163"/>
    </source>
</evidence>
<comment type="caution">
    <text evidence="4">The sequence shown here is derived from an EMBL/GenBank/DDBJ whole genome shotgun (WGS) entry which is preliminary data.</text>
</comment>
<dbReference type="Gene3D" id="1.10.10.10">
    <property type="entry name" value="Winged helix-like DNA-binding domain superfamily/Winged helix DNA-binding domain"/>
    <property type="match status" value="1"/>
</dbReference>
<protein>
    <submittedName>
        <fullName evidence="4">Putative DNA-binding transcriptional regulator YafY</fullName>
    </submittedName>
</protein>
<keyword evidence="2" id="KW-0804">Transcription</keyword>
<dbReference type="PROSITE" id="PS51000">
    <property type="entry name" value="HTH_DEOR_2"/>
    <property type="match status" value="1"/>
</dbReference>
<dbReference type="InterPro" id="IPR001034">
    <property type="entry name" value="DeoR_HTH"/>
</dbReference>
<dbReference type="Proteomes" id="UP000567795">
    <property type="component" value="Unassembled WGS sequence"/>
</dbReference>
<name>A0A853A0B6_9ACTN</name>
<feature type="domain" description="HTH deoR-type" evidence="3">
    <location>
        <begin position="2"/>
        <end position="61"/>
    </location>
</feature>
<dbReference type="PANTHER" id="PTHR34580">
    <property type="match status" value="1"/>
</dbReference>
<dbReference type="PIRSF" id="PIRSF016838">
    <property type="entry name" value="PafC"/>
    <property type="match status" value="1"/>
</dbReference>
<evidence type="ECO:0000259" key="3">
    <source>
        <dbReference type="PROSITE" id="PS51000"/>
    </source>
</evidence>
<dbReference type="InterPro" id="IPR036390">
    <property type="entry name" value="WH_DNA-bd_sf"/>
</dbReference>
<dbReference type="EMBL" id="JACBZD010000001">
    <property type="protein sequence ID" value="NYI03828.1"/>
    <property type="molecule type" value="Genomic_DNA"/>
</dbReference>
<dbReference type="InterPro" id="IPR051534">
    <property type="entry name" value="CBASS_pafABC_assoc_protein"/>
</dbReference>
<dbReference type="Pfam" id="PF08279">
    <property type="entry name" value="HTH_11"/>
    <property type="match status" value="1"/>
</dbReference>
<evidence type="ECO:0000313" key="5">
    <source>
        <dbReference type="Proteomes" id="UP000567795"/>
    </source>
</evidence>
<dbReference type="InterPro" id="IPR013196">
    <property type="entry name" value="HTH_11"/>
</dbReference>
<evidence type="ECO:0000313" key="4">
    <source>
        <dbReference type="EMBL" id="NYI03828.1"/>
    </source>
</evidence>
<keyword evidence="1" id="KW-0805">Transcription regulation</keyword>
<dbReference type="PROSITE" id="PS52050">
    <property type="entry name" value="WYL"/>
    <property type="match status" value="1"/>
</dbReference>
<evidence type="ECO:0000256" key="1">
    <source>
        <dbReference type="ARBA" id="ARBA00023015"/>
    </source>
</evidence>
<dbReference type="PANTHER" id="PTHR34580:SF1">
    <property type="entry name" value="PROTEIN PAFC"/>
    <property type="match status" value="1"/>
</dbReference>
<dbReference type="Pfam" id="PF13280">
    <property type="entry name" value="WYL"/>
    <property type="match status" value="1"/>
</dbReference>
<proteinExistence type="predicted"/>